<evidence type="ECO:0000256" key="2">
    <source>
        <dbReference type="ARBA" id="ARBA00022801"/>
    </source>
</evidence>
<keyword evidence="1" id="KW-0547">Nucleotide-binding</keyword>
<dbReference type="GO" id="GO:0005524">
    <property type="term" value="F:ATP binding"/>
    <property type="evidence" value="ECO:0007669"/>
    <property type="project" value="UniProtKB-KW"/>
</dbReference>
<protein>
    <submittedName>
        <fullName evidence="4">Nucleoside-triphosphatase THEP1</fullName>
    </submittedName>
</protein>
<keyword evidence="3" id="KW-0067">ATP-binding</keyword>
<dbReference type="SUPFAM" id="SSF52540">
    <property type="entry name" value="P-loop containing nucleoside triphosphate hydrolases"/>
    <property type="match status" value="1"/>
</dbReference>
<evidence type="ECO:0000313" key="4">
    <source>
        <dbReference type="EMBL" id="TCW03089.1"/>
    </source>
</evidence>
<comment type="caution">
    <text evidence="4">The sequence shown here is derived from an EMBL/GenBank/DDBJ whole genome shotgun (WGS) entry which is preliminary data.</text>
</comment>
<gene>
    <name evidence="4" type="ORF">EDD60_101396</name>
</gene>
<evidence type="ECO:0000256" key="3">
    <source>
        <dbReference type="ARBA" id="ARBA00022840"/>
    </source>
</evidence>
<dbReference type="RefSeq" id="WP_066444776.1">
    <property type="nucleotide sequence ID" value="NZ_JANKBF010000002.1"/>
</dbReference>
<evidence type="ECO:0000313" key="5">
    <source>
        <dbReference type="Proteomes" id="UP000295515"/>
    </source>
</evidence>
<dbReference type="GeneID" id="98914213"/>
<dbReference type="EMBL" id="SMCQ01000001">
    <property type="protein sequence ID" value="TCW03089.1"/>
    <property type="molecule type" value="Genomic_DNA"/>
</dbReference>
<keyword evidence="5" id="KW-1185">Reference proteome</keyword>
<dbReference type="AlphaFoldDB" id="A0A4R3Z912"/>
<dbReference type="Gene3D" id="3.40.50.300">
    <property type="entry name" value="P-loop containing nucleotide triphosphate hydrolases"/>
    <property type="match status" value="1"/>
</dbReference>
<dbReference type="PANTHER" id="PTHR43146:SF1">
    <property type="entry name" value="CANCER-RELATED NUCLEOSIDE-TRIPHOSPHATASE"/>
    <property type="match status" value="1"/>
</dbReference>
<keyword evidence="2" id="KW-0378">Hydrolase</keyword>
<accession>A0A4R3Z912</accession>
<dbReference type="Pfam" id="PF03266">
    <property type="entry name" value="NTPase_1"/>
    <property type="match status" value="1"/>
</dbReference>
<sequence length="171" mass="19746">MMNILITGKRHIGKSTLRQHIIETLQLDCVGFQTIQNENVGIGWTYQFVDIKTKERQPISFYDGLKIQGIPETFSTLGVQCLKNAFYASENYVLMDELGRFERHNQDFIACVHDLLSSSKTVLAVIKDEPIPYLNEIKQRTDCCLYDLNTISFEEAFQAIIFQLQKEGRMK</sequence>
<organism evidence="4 5">
    <name type="scientific">Longibaculum muris</name>
    <dbReference type="NCBI Taxonomy" id="1796628"/>
    <lineage>
        <taxon>Bacteria</taxon>
        <taxon>Bacillati</taxon>
        <taxon>Bacillota</taxon>
        <taxon>Erysipelotrichia</taxon>
        <taxon>Erysipelotrichales</taxon>
        <taxon>Coprobacillaceae</taxon>
        <taxon>Longibaculum</taxon>
    </lineage>
</organism>
<dbReference type="GO" id="GO:0017111">
    <property type="term" value="F:ribonucleoside triphosphate phosphatase activity"/>
    <property type="evidence" value="ECO:0007669"/>
    <property type="project" value="InterPro"/>
</dbReference>
<name>A0A4R3Z912_9FIRM</name>
<dbReference type="InterPro" id="IPR027417">
    <property type="entry name" value="P-loop_NTPase"/>
</dbReference>
<dbReference type="PANTHER" id="PTHR43146">
    <property type="entry name" value="CANCER-RELATED NUCLEOSIDE-TRIPHOSPHATASE"/>
    <property type="match status" value="1"/>
</dbReference>
<proteinExistence type="predicted"/>
<reference evidence="4 5" key="1">
    <citation type="submission" date="2019-03" db="EMBL/GenBank/DDBJ databases">
        <title>Genomic Encyclopedia of Type Strains, Phase IV (KMG-IV): sequencing the most valuable type-strain genomes for metagenomic binning, comparative biology and taxonomic classification.</title>
        <authorList>
            <person name="Goeker M."/>
        </authorList>
    </citation>
    <scope>NUCLEOTIDE SEQUENCE [LARGE SCALE GENOMIC DNA]</scope>
    <source>
        <strain evidence="4 5">DSM 29487</strain>
    </source>
</reference>
<dbReference type="InterPro" id="IPR004948">
    <property type="entry name" value="Nuc-triphosphatase_THEP1"/>
</dbReference>
<dbReference type="Proteomes" id="UP000295515">
    <property type="component" value="Unassembled WGS sequence"/>
</dbReference>
<evidence type="ECO:0000256" key="1">
    <source>
        <dbReference type="ARBA" id="ARBA00022741"/>
    </source>
</evidence>